<proteinExistence type="predicted"/>
<sequence>MTNRCLLICLLWLSLTASPAIGVERIVVEALFADKAMVSIDGVRRLLKINKPSPEGVLLISASSKQAVIEVDGRRDTYRLGGHISSHFSKPEQVTAKVWRDLAGAYSTVGTINGLTVNFLVDTGATAVAMNTGQAKRLGVQYRYKGKPILVNTANGVTKGYEVTLDRVQVGDITLRRVRGFVIEGSGPGRVLLGMSFLNRVKMEDQGDVLVLEKRF</sequence>
<dbReference type="InterPro" id="IPR034122">
    <property type="entry name" value="Retropepsin-like_bacterial"/>
</dbReference>
<dbReference type="Pfam" id="PF13975">
    <property type="entry name" value="gag-asp_proteas"/>
    <property type="match status" value="1"/>
</dbReference>
<dbReference type="InterPro" id="IPR011969">
    <property type="entry name" value="Clan_AA_Asp_peptidase_C"/>
</dbReference>
<organism evidence="2 3">
    <name type="scientific">Candidatus Thiodiazotropha lotti</name>
    <dbReference type="NCBI Taxonomy" id="2792787"/>
    <lineage>
        <taxon>Bacteria</taxon>
        <taxon>Pseudomonadati</taxon>
        <taxon>Pseudomonadota</taxon>
        <taxon>Gammaproteobacteria</taxon>
        <taxon>Chromatiales</taxon>
        <taxon>Sedimenticolaceae</taxon>
        <taxon>Candidatus Thiodiazotropha</taxon>
    </lineage>
</organism>
<dbReference type="AlphaFoldDB" id="A0A9E4MY41"/>
<dbReference type="SUPFAM" id="SSF50630">
    <property type="entry name" value="Acid proteases"/>
    <property type="match status" value="1"/>
</dbReference>
<dbReference type="EC" id="3.4.23.-" evidence="2"/>
<dbReference type="GO" id="GO:0008233">
    <property type="term" value="F:peptidase activity"/>
    <property type="evidence" value="ECO:0007669"/>
    <property type="project" value="UniProtKB-KW"/>
</dbReference>
<keyword evidence="2" id="KW-0645">Protease</keyword>
<accession>A0A9E4MY41</accession>
<evidence type="ECO:0000256" key="1">
    <source>
        <dbReference type="SAM" id="SignalP"/>
    </source>
</evidence>
<feature type="signal peptide" evidence="1">
    <location>
        <begin position="1"/>
        <end position="22"/>
    </location>
</feature>
<gene>
    <name evidence="2" type="ORF">JAZ04_04325</name>
</gene>
<dbReference type="NCBIfam" id="TIGR02281">
    <property type="entry name" value="clan_AA_DTGA"/>
    <property type="match status" value="1"/>
</dbReference>
<protein>
    <submittedName>
        <fullName evidence="2">TIGR02281 family clan AA aspartic protease</fullName>
        <ecNumber evidence="2">3.4.23.-</ecNumber>
    </submittedName>
</protein>
<keyword evidence="2" id="KW-0378">Hydrolase</keyword>
<dbReference type="EMBL" id="JAEPDI010000001">
    <property type="protein sequence ID" value="MCG7938072.1"/>
    <property type="molecule type" value="Genomic_DNA"/>
</dbReference>
<dbReference type="InterPro" id="IPR021109">
    <property type="entry name" value="Peptidase_aspartic_dom_sf"/>
</dbReference>
<dbReference type="Gene3D" id="2.40.70.10">
    <property type="entry name" value="Acid Proteases"/>
    <property type="match status" value="1"/>
</dbReference>
<keyword evidence="1" id="KW-0732">Signal</keyword>
<comment type="caution">
    <text evidence="2">The sequence shown here is derived from an EMBL/GenBank/DDBJ whole genome shotgun (WGS) entry which is preliminary data.</text>
</comment>
<dbReference type="GO" id="GO:0006508">
    <property type="term" value="P:proteolysis"/>
    <property type="evidence" value="ECO:0007669"/>
    <property type="project" value="UniProtKB-KW"/>
</dbReference>
<reference evidence="2" key="1">
    <citation type="journal article" date="2021" name="Proc. Natl. Acad. Sci. U.S.A.">
        <title>Global biogeography of chemosynthetic symbionts reveals both localized and globally distributed symbiont groups. .</title>
        <authorList>
            <person name="Osvatic J.T."/>
            <person name="Wilkins L.G.E."/>
            <person name="Leibrecht L."/>
            <person name="Leray M."/>
            <person name="Zauner S."/>
            <person name="Polzin J."/>
            <person name="Camacho Y."/>
            <person name="Gros O."/>
            <person name="van Gils J.A."/>
            <person name="Eisen J.A."/>
            <person name="Petersen J.M."/>
            <person name="Yuen B."/>
        </authorList>
    </citation>
    <scope>NUCLEOTIDE SEQUENCE</scope>
    <source>
        <strain evidence="2">MAGL173</strain>
    </source>
</reference>
<evidence type="ECO:0000313" key="2">
    <source>
        <dbReference type="EMBL" id="MCG7938072.1"/>
    </source>
</evidence>
<evidence type="ECO:0000313" key="3">
    <source>
        <dbReference type="Proteomes" id="UP000886687"/>
    </source>
</evidence>
<dbReference type="Proteomes" id="UP000886687">
    <property type="component" value="Unassembled WGS sequence"/>
</dbReference>
<name>A0A9E4MY41_9GAMM</name>
<dbReference type="CDD" id="cd05483">
    <property type="entry name" value="retropepsin_like_bacteria"/>
    <property type="match status" value="1"/>
</dbReference>
<feature type="chain" id="PRO_5039250370" evidence="1">
    <location>
        <begin position="23"/>
        <end position="216"/>
    </location>
</feature>